<name>A0A1M5P1S4_9GAMM</name>
<evidence type="ECO:0000313" key="1">
    <source>
        <dbReference type="EMBL" id="SHG95732.1"/>
    </source>
</evidence>
<proteinExistence type="predicted"/>
<dbReference type="AlphaFoldDB" id="A0A1M5P1S4"/>
<organism evidence="1 2">
    <name type="scientific">Stutzerimonas xanthomarina DSM 18231</name>
    <dbReference type="NCBI Taxonomy" id="1403346"/>
    <lineage>
        <taxon>Bacteria</taxon>
        <taxon>Pseudomonadati</taxon>
        <taxon>Pseudomonadota</taxon>
        <taxon>Gammaproteobacteria</taxon>
        <taxon>Pseudomonadales</taxon>
        <taxon>Pseudomonadaceae</taxon>
        <taxon>Stutzerimonas</taxon>
    </lineage>
</organism>
<gene>
    <name evidence="1" type="ORF">SAMN02744645_1924</name>
</gene>
<protein>
    <submittedName>
        <fullName evidence="1">Uncharacterized protein</fullName>
    </submittedName>
</protein>
<dbReference type="EMBL" id="FQXA01000003">
    <property type="protein sequence ID" value="SHG95732.1"/>
    <property type="molecule type" value="Genomic_DNA"/>
</dbReference>
<reference evidence="1 2" key="1">
    <citation type="submission" date="2016-11" db="EMBL/GenBank/DDBJ databases">
        <authorList>
            <person name="Jaros S."/>
            <person name="Januszkiewicz K."/>
            <person name="Wedrychowicz H."/>
        </authorList>
    </citation>
    <scope>NUCLEOTIDE SEQUENCE [LARGE SCALE GENOMIC DNA]</scope>
    <source>
        <strain evidence="1 2">DSM 18231</strain>
    </source>
</reference>
<dbReference type="Proteomes" id="UP000184000">
    <property type="component" value="Unassembled WGS sequence"/>
</dbReference>
<accession>A0A1M5P1S4</accession>
<evidence type="ECO:0000313" key="2">
    <source>
        <dbReference type="Proteomes" id="UP000184000"/>
    </source>
</evidence>
<sequence>MAEHDFRYTLLNPGHTLTECRALAPGRYQVTGNGGNVRAGDVLIVTLKGSRDLSQRLTVDKVRHLINPPGQWMAVANGPVFKELAIINWQVDCDSCGKQLDFEFAVDAAKGEAARAPAADARIAELGWKNDAGRHLCPACQRAKP</sequence>
<dbReference type="RefSeq" id="WP_073300615.1">
    <property type="nucleotide sequence ID" value="NZ_FQXA01000003.1"/>
</dbReference>
<dbReference type="GeneID" id="98637710"/>